<accession>A0A0E9Y218</accession>
<dbReference type="EMBL" id="GBXM01000524">
    <property type="protein sequence ID" value="JAI08054.1"/>
    <property type="molecule type" value="Transcribed_RNA"/>
</dbReference>
<name>A0A0E9Y218_ANGAN</name>
<sequence>MWKRASHTLIIQRDLSAGPKCCAERVCLDAVTGRLSAVGMVGLI</sequence>
<organism evidence="1">
    <name type="scientific">Anguilla anguilla</name>
    <name type="common">European freshwater eel</name>
    <name type="synonym">Muraena anguilla</name>
    <dbReference type="NCBI Taxonomy" id="7936"/>
    <lineage>
        <taxon>Eukaryota</taxon>
        <taxon>Metazoa</taxon>
        <taxon>Chordata</taxon>
        <taxon>Craniata</taxon>
        <taxon>Vertebrata</taxon>
        <taxon>Euteleostomi</taxon>
        <taxon>Actinopterygii</taxon>
        <taxon>Neopterygii</taxon>
        <taxon>Teleostei</taxon>
        <taxon>Anguilliformes</taxon>
        <taxon>Anguillidae</taxon>
        <taxon>Anguilla</taxon>
    </lineage>
</organism>
<proteinExistence type="predicted"/>
<dbReference type="AlphaFoldDB" id="A0A0E9Y218"/>
<evidence type="ECO:0000313" key="1">
    <source>
        <dbReference type="EMBL" id="JAI08054.1"/>
    </source>
</evidence>
<reference evidence="1" key="1">
    <citation type="submission" date="2014-11" db="EMBL/GenBank/DDBJ databases">
        <authorList>
            <person name="Amaro Gonzalez C."/>
        </authorList>
    </citation>
    <scope>NUCLEOTIDE SEQUENCE</scope>
</reference>
<reference evidence="1" key="2">
    <citation type="journal article" date="2015" name="Fish Shellfish Immunol.">
        <title>Early steps in the European eel (Anguilla anguilla)-Vibrio vulnificus interaction in the gills: Role of the RtxA13 toxin.</title>
        <authorList>
            <person name="Callol A."/>
            <person name="Pajuelo D."/>
            <person name="Ebbesson L."/>
            <person name="Teles M."/>
            <person name="MacKenzie S."/>
            <person name="Amaro C."/>
        </authorList>
    </citation>
    <scope>NUCLEOTIDE SEQUENCE</scope>
</reference>
<protein>
    <submittedName>
        <fullName evidence="1">Uncharacterized protein</fullName>
    </submittedName>
</protein>